<feature type="compositionally biased region" description="Pro residues" evidence="4">
    <location>
        <begin position="1"/>
        <end position="18"/>
    </location>
</feature>
<keyword evidence="1 3" id="KW-0238">DNA-binding</keyword>
<feature type="DNA-binding region" description="HMG box" evidence="3">
    <location>
        <begin position="181"/>
        <end position="249"/>
    </location>
</feature>
<dbReference type="InterPro" id="IPR036910">
    <property type="entry name" value="HMG_box_dom_sf"/>
</dbReference>
<proteinExistence type="predicted"/>
<evidence type="ECO:0000256" key="3">
    <source>
        <dbReference type="PROSITE-ProRule" id="PRU00267"/>
    </source>
</evidence>
<dbReference type="SUPFAM" id="SSF47095">
    <property type="entry name" value="HMG-box"/>
    <property type="match status" value="1"/>
</dbReference>
<feature type="domain" description="HMG box" evidence="5">
    <location>
        <begin position="181"/>
        <end position="249"/>
    </location>
</feature>
<protein>
    <recommendedName>
        <fullName evidence="5">HMG box domain-containing protein</fullName>
    </recommendedName>
</protein>
<gene>
    <name evidence="6" type="ORF">IWX90DRAFT_410588</name>
</gene>
<feature type="compositionally biased region" description="Polar residues" evidence="4">
    <location>
        <begin position="19"/>
        <end position="40"/>
    </location>
</feature>
<dbReference type="PANTHER" id="PTHR10270:SF161">
    <property type="entry name" value="SEX-DETERMINING REGION Y PROTEIN"/>
    <property type="match status" value="1"/>
</dbReference>
<dbReference type="Pfam" id="PF00505">
    <property type="entry name" value="HMG_box"/>
    <property type="match status" value="1"/>
</dbReference>
<dbReference type="Gene3D" id="1.10.30.10">
    <property type="entry name" value="High mobility group box domain"/>
    <property type="match status" value="1"/>
</dbReference>
<dbReference type="InterPro" id="IPR009071">
    <property type="entry name" value="HMG_box_dom"/>
</dbReference>
<keyword evidence="3" id="KW-0539">Nucleus</keyword>
<dbReference type="PROSITE" id="PS50118">
    <property type="entry name" value="HMG_BOX_2"/>
    <property type="match status" value="1"/>
</dbReference>
<name>A0ABR1Y5S1_9PEZI</name>
<keyword evidence="2" id="KW-0804">Transcription</keyword>
<evidence type="ECO:0000259" key="5">
    <source>
        <dbReference type="PROSITE" id="PS50118"/>
    </source>
</evidence>
<dbReference type="CDD" id="cd01389">
    <property type="entry name" value="HMG-box_ROX1-like"/>
    <property type="match status" value="1"/>
</dbReference>
<accession>A0ABR1Y5S1</accession>
<evidence type="ECO:0000256" key="1">
    <source>
        <dbReference type="ARBA" id="ARBA00023125"/>
    </source>
</evidence>
<comment type="caution">
    <text evidence="6">The sequence shown here is derived from an EMBL/GenBank/DDBJ whole genome shotgun (WGS) entry which is preliminary data.</text>
</comment>
<dbReference type="InterPro" id="IPR050140">
    <property type="entry name" value="SRY-related_HMG-box_TF-like"/>
</dbReference>
<evidence type="ECO:0000256" key="4">
    <source>
        <dbReference type="SAM" id="MobiDB-lite"/>
    </source>
</evidence>
<reference evidence="6 7" key="1">
    <citation type="journal article" date="2022" name="G3 (Bethesda)">
        <title>Enemy or ally: a genomic approach to elucidate the lifestyle of Phyllosticta citrichinaensis.</title>
        <authorList>
            <person name="Buijs V.A."/>
            <person name="Groenewald J.Z."/>
            <person name="Haridas S."/>
            <person name="LaButti K.M."/>
            <person name="Lipzen A."/>
            <person name="Martin F.M."/>
            <person name="Barry K."/>
            <person name="Grigoriev I.V."/>
            <person name="Crous P.W."/>
            <person name="Seidl M.F."/>
        </authorList>
    </citation>
    <scope>NUCLEOTIDE SEQUENCE [LARGE SCALE GENOMIC DNA]</scope>
    <source>
        <strain evidence="6 7">CBS 129764</strain>
    </source>
</reference>
<sequence length="451" mass="50188">MFPSPSNPSLPFQQPPTLRPSDLNTTSTQQPHNSNLLHPNETKMSSLQVPIPIGGPVFVMRAVNQLVERFWAESLKQIRKGRNEVVVPFEIAYALGQAGVDRVAQRFSEHVEAPVAKTVDAEQQVLRILPPPELRTVESSEVNAPCAVDKNATPAKPPATVDAKSTRTRVLDNARSSKPKVPRPCNPFIMYRNFLHQRVTMENPGLHNNQISKIIGKMWQQESPEAKEYWRERAKLGKEEHNIKFPDYQYRPRKPGEKKRRMTKKKLAEAAAAARSKPAISDEPLTFDPPISLPIASGQTAAYLVDPHQKYLGYDLEPSATGSQMFQTTVKKHAECPTAPTNNPLVTLSSNAAADQDAYEATLDSVDLQQQAEAMDVAEKQLRHALLDDLGYSVQPALDQSFVEHSFNAAADREVNFSAAPMTEGFDFPLGDLNHDFLGSTQLEFGNFYDI</sequence>
<dbReference type="EMBL" id="JBBWUH010000001">
    <property type="protein sequence ID" value="KAK8177103.1"/>
    <property type="molecule type" value="Genomic_DNA"/>
</dbReference>
<keyword evidence="7" id="KW-1185">Reference proteome</keyword>
<organism evidence="6 7">
    <name type="scientific">Phyllosticta citrichinensis</name>
    <dbReference type="NCBI Taxonomy" id="1130410"/>
    <lineage>
        <taxon>Eukaryota</taxon>
        <taxon>Fungi</taxon>
        <taxon>Dikarya</taxon>
        <taxon>Ascomycota</taxon>
        <taxon>Pezizomycotina</taxon>
        <taxon>Dothideomycetes</taxon>
        <taxon>Dothideomycetes incertae sedis</taxon>
        <taxon>Botryosphaeriales</taxon>
        <taxon>Phyllostictaceae</taxon>
        <taxon>Phyllosticta</taxon>
    </lineage>
</organism>
<dbReference type="Proteomes" id="UP001456524">
    <property type="component" value="Unassembled WGS sequence"/>
</dbReference>
<feature type="region of interest" description="Disordered" evidence="4">
    <location>
        <begin position="1"/>
        <end position="40"/>
    </location>
</feature>
<dbReference type="PANTHER" id="PTHR10270">
    <property type="entry name" value="SOX TRANSCRIPTION FACTOR"/>
    <property type="match status" value="1"/>
</dbReference>
<evidence type="ECO:0000313" key="6">
    <source>
        <dbReference type="EMBL" id="KAK8177103.1"/>
    </source>
</evidence>
<evidence type="ECO:0000313" key="7">
    <source>
        <dbReference type="Proteomes" id="UP001456524"/>
    </source>
</evidence>
<evidence type="ECO:0000256" key="2">
    <source>
        <dbReference type="ARBA" id="ARBA00023163"/>
    </source>
</evidence>
<dbReference type="SMART" id="SM00398">
    <property type="entry name" value="HMG"/>
    <property type="match status" value="1"/>
</dbReference>